<evidence type="ECO:0008006" key="4">
    <source>
        <dbReference type="Google" id="ProtNLM"/>
    </source>
</evidence>
<feature type="region of interest" description="Disordered" evidence="1">
    <location>
        <begin position="325"/>
        <end position="358"/>
    </location>
</feature>
<feature type="compositionally biased region" description="Low complexity" evidence="1">
    <location>
        <begin position="144"/>
        <end position="159"/>
    </location>
</feature>
<keyword evidence="3" id="KW-1185">Reference proteome</keyword>
<comment type="caution">
    <text evidence="2">The sequence shown here is derived from an EMBL/GenBank/DDBJ whole genome shotgun (WGS) entry which is preliminary data.</text>
</comment>
<dbReference type="Proteomes" id="UP001152484">
    <property type="component" value="Unassembled WGS sequence"/>
</dbReference>
<accession>A0A9P0YRL1</accession>
<protein>
    <recommendedName>
        <fullName evidence="4">Coiled-coil domain-containing protein R3HCC1L</fullName>
    </recommendedName>
</protein>
<feature type="compositionally biased region" description="Basic and acidic residues" evidence="1">
    <location>
        <begin position="329"/>
        <end position="340"/>
    </location>
</feature>
<dbReference type="PANTHER" id="PTHR21678:SF0">
    <property type="entry name" value="C3H1-TYPE DOMAIN-CONTAINING PROTEIN"/>
    <property type="match status" value="1"/>
</dbReference>
<evidence type="ECO:0000313" key="3">
    <source>
        <dbReference type="Proteomes" id="UP001152484"/>
    </source>
</evidence>
<dbReference type="OrthoDB" id="5418203at2759"/>
<feature type="region of interest" description="Disordered" evidence="1">
    <location>
        <begin position="113"/>
        <end position="170"/>
    </location>
</feature>
<dbReference type="InterPro" id="IPR039884">
    <property type="entry name" value="R3HC1/R3HCL"/>
</dbReference>
<dbReference type="PANTHER" id="PTHR21678">
    <property type="entry name" value="GROWTH INHIBITION AND DIFFERENTIATION RELATED PROTEIN 88"/>
    <property type="match status" value="1"/>
</dbReference>
<name>A0A9P0YRL1_CUSEU</name>
<reference evidence="2" key="1">
    <citation type="submission" date="2022-07" db="EMBL/GenBank/DDBJ databases">
        <authorList>
            <person name="Macas J."/>
            <person name="Novak P."/>
            <person name="Neumann P."/>
        </authorList>
    </citation>
    <scope>NUCLEOTIDE SEQUENCE</scope>
</reference>
<dbReference type="EMBL" id="CAMAPE010000008">
    <property type="protein sequence ID" value="CAH9072630.1"/>
    <property type="molecule type" value="Genomic_DNA"/>
</dbReference>
<dbReference type="InterPro" id="IPR012677">
    <property type="entry name" value="Nucleotide-bd_a/b_plait_sf"/>
</dbReference>
<sequence>MEKTTADVTNWTEAVEDLVNGGELEKAVNLLETIVSKLEVDSKPNELSAALLDLTKLYASQGLSLKADEARARALILKQHSILITQGKSCIFRDVGNANTCYRGKAISEETNYEASSNLHGDGSQNGGSSDDDWEALVDRDPNELLSPSSLPEVSNLSLHDTKGQAPKRRGRGTFLYKKHALYSDQPSGGPIVDDDVVSDSGEEGTDTMINLKYGSHHVLVLADFPPSTRITDLEKLLQKHKDQVVIRWVHDTVALAVFRTPSLAQEASRSIDWPYSMRILKEDDEILNKISPRDLEPPRQRPQTSARTAQRLIAQSMGIRVPSGFGARELRKQEEERKSRIISRHSMKEDAWGDDIN</sequence>
<dbReference type="AlphaFoldDB" id="A0A9P0YRL1"/>
<evidence type="ECO:0000313" key="2">
    <source>
        <dbReference type="EMBL" id="CAH9072630.1"/>
    </source>
</evidence>
<dbReference type="Gene3D" id="3.30.70.330">
    <property type="match status" value="1"/>
</dbReference>
<gene>
    <name evidence="2" type="ORF">CEURO_LOCUS4431</name>
</gene>
<evidence type="ECO:0000256" key="1">
    <source>
        <dbReference type="SAM" id="MobiDB-lite"/>
    </source>
</evidence>
<proteinExistence type="predicted"/>
<organism evidence="2 3">
    <name type="scientific">Cuscuta europaea</name>
    <name type="common">European dodder</name>
    <dbReference type="NCBI Taxonomy" id="41803"/>
    <lineage>
        <taxon>Eukaryota</taxon>
        <taxon>Viridiplantae</taxon>
        <taxon>Streptophyta</taxon>
        <taxon>Embryophyta</taxon>
        <taxon>Tracheophyta</taxon>
        <taxon>Spermatophyta</taxon>
        <taxon>Magnoliopsida</taxon>
        <taxon>eudicotyledons</taxon>
        <taxon>Gunneridae</taxon>
        <taxon>Pentapetalae</taxon>
        <taxon>asterids</taxon>
        <taxon>lamiids</taxon>
        <taxon>Solanales</taxon>
        <taxon>Convolvulaceae</taxon>
        <taxon>Cuscuteae</taxon>
        <taxon>Cuscuta</taxon>
        <taxon>Cuscuta subgen. Cuscuta</taxon>
    </lineage>
</organism>